<keyword evidence="3" id="KW-1185">Reference proteome</keyword>
<evidence type="ECO:0000313" key="2">
    <source>
        <dbReference type="EMBL" id="PXA02823.1"/>
    </source>
</evidence>
<gene>
    <name evidence="2" type="ORF">DDZ13_15160</name>
</gene>
<keyword evidence="1" id="KW-0812">Transmembrane</keyword>
<dbReference type="Proteomes" id="UP000247099">
    <property type="component" value="Unassembled WGS sequence"/>
</dbReference>
<reference evidence="2 3" key="1">
    <citation type="submission" date="2018-05" db="EMBL/GenBank/DDBJ databases">
        <title>Coraliomargarita sinensis sp. nov., isolated from a marine solar saltern.</title>
        <authorList>
            <person name="Zhou L.Y."/>
        </authorList>
    </citation>
    <scope>NUCLEOTIDE SEQUENCE [LARGE SCALE GENOMIC DNA]</scope>
    <source>
        <strain evidence="2 3">WN38</strain>
    </source>
</reference>
<dbReference type="AlphaFoldDB" id="A0A317ZF74"/>
<dbReference type="EMBL" id="QHJQ01000026">
    <property type="protein sequence ID" value="PXA02823.1"/>
    <property type="molecule type" value="Genomic_DNA"/>
</dbReference>
<organism evidence="2 3">
    <name type="scientific">Coraliomargarita sinensis</name>
    <dbReference type="NCBI Taxonomy" id="2174842"/>
    <lineage>
        <taxon>Bacteria</taxon>
        <taxon>Pseudomonadati</taxon>
        <taxon>Verrucomicrobiota</taxon>
        <taxon>Opitutia</taxon>
        <taxon>Puniceicoccales</taxon>
        <taxon>Coraliomargaritaceae</taxon>
        <taxon>Coraliomargarita</taxon>
    </lineage>
</organism>
<comment type="caution">
    <text evidence="2">The sequence shown here is derived from an EMBL/GenBank/DDBJ whole genome shotgun (WGS) entry which is preliminary data.</text>
</comment>
<sequence>MLQGGVWVLDMRNAGRLPELRKLLLIVLKCDVEQEGLWSRREAHAGTFRLHGLEQVRTGHPFNHLPFSFAIHHNLGKLNLITLIAFFRRFERRMRLNV</sequence>
<dbReference type="InParanoid" id="A0A317ZF74"/>
<accession>A0A317ZF74</accession>
<name>A0A317ZF74_9BACT</name>
<evidence type="ECO:0000313" key="3">
    <source>
        <dbReference type="Proteomes" id="UP000247099"/>
    </source>
</evidence>
<feature type="transmembrane region" description="Helical" evidence="1">
    <location>
        <begin position="67"/>
        <end position="87"/>
    </location>
</feature>
<proteinExistence type="predicted"/>
<keyword evidence="1" id="KW-0472">Membrane</keyword>
<protein>
    <submittedName>
        <fullName evidence="2">Uncharacterized protein</fullName>
    </submittedName>
</protein>
<keyword evidence="1" id="KW-1133">Transmembrane helix</keyword>
<evidence type="ECO:0000256" key="1">
    <source>
        <dbReference type="SAM" id="Phobius"/>
    </source>
</evidence>